<dbReference type="SUPFAM" id="SSF49384">
    <property type="entry name" value="Carbohydrate-binding domain"/>
    <property type="match status" value="1"/>
</dbReference>
<dbReference type="Gene3D" id="2.60.40.290">
    <property type="match status" value="1"/>
</dbReference>
<organism evidence="4 5">
    <name type="scientific">Dactylosporangium roseum</name>
    <dbReference type="NCBI Taxonomy" id="47989"/>
    <lineage>
        <taxon>Bacteria</taxon>
        <taxon>Bacillati</taxon>
        <taxon>Actinomycetota</taxon>
        <taxon>Actinomycetes</taxon>
        <taxon>Micromonosporales</taxon>
        <taxon>Micromonosporaceae</taxon>
        <taxon>Dactylosporangium</taxon>
    </lineage>
</organism>
<dbReference type="Pfam" id="PF00553">
    <property type="entry name" value="CBM_2"/>
    <property type="match status" value="1"/>
</dbReference>
<dbReference type="InterPro" id="IPR001919">
    <property type="entry name" value="CBD2"/>
</dbReference>
<dbReference type="SUPFAM" id="SSF55961">
    <property type="entry name" value="Bet v1-like"/>
    <property type="match status" value="1"/>
</dbReference>
<dbReference type="InterPro" id="IPR023393">
    <property type="entry name" value="START-like_dom_sf"/>
</dbReference>
<feature type="region of interest" description="Disordered" evidence="2">
    <location>
        <begin position="210"/>
        <end position="229"/>
    </location>
</feature>
<feature type="compositionally biased region" description="Low complexity" evidence="2">
    <location>
        <begin position="335"/>
        <end position="369"/>
    </location>
</feature>
<protein>
    <submittedName>
        <fullName evidence="4">SRPBCC domain-containing protein</fullName>
    </submittedName>
</protein>
<dbReference type="InterPro" id="IPR012291">
    <property type="entry name" value="CBM2_carb-bd_dom_sf"/>
</dbReference>
<comment type="similarity">
    <text evidence="1">Belongs to the AHA1 family.</text>
</comment>
<evidence type="ECO:0000256" key="2">
    <source>
        <dbReference type="SAM" id="MobiDB-lite"/>
    </source>
</evidence>
<gene>
    <name evidence="4" type="ORF">Drose_32840</name>
</gene>
<dbReference type="Gene3D" id="3.30.530.20">
    <property type="match status" value="1"/>
</dbReference>
<evidence type="ECO:0000259" key="3">
    <source>
        <dbReference type="PROSITE" id="PS51173"/>
    </source>
</evidence>
<name>A0ABY5Z1E1_9ACTN</name>
<dbReference type="CDD" id="cd07814">
    <property type="entry name" value="SRPBCC_CalC_Aha1-like"/>
    <property type="match status" value="1"/>
</dbReference>
<dbReference type="Pfam" id="PF08327">
    <property type="entry name" value="AHSA1"/>
    <property type="match status" value="1"/>
</dbReference>
<dbReference type="PROSITE" id="PS51173">
    <property type="entry name" value="CBM2"/>
    <property type="match status" value="1"/>
</dbReference>
<accession>A0ABY5Z1E1</accession>
<dbReference type="InterPro" id="IPR013538">
    <property type="entry name" value="ASHA1/2-like_C"/>
</dbReference>
<dbReference type="EMBL" id="CP073721">
    <property type="protein sequence ID" value="UWZ35828.1"/>
    <property type="molecule type" value="Genomic_DNA"/>
</dbReference>
<proteinExistence type="inferred from homology"/>
<sequence>MTEIRVDVDLEHPPALVWRALTTARLVTDWLPTSRFLVRDNGTFTFRAERLEGLEDPVEGEIVVSDAPNRLVMRWAAENLHTVVALTIEELDSGSRLTMTQSGFLGPQGTMRRRVLLSTYNSLLEGPFKATLARVAAAGEHGEAGSTTVWRNQGGPFSRLSQQVNASSRSAPGLSSEAWSTAGPRPTATLPGFAAAVLGAQSKEVAKVTPSDSDEATAAAGPAQGPAGGLAASVRVASASAAARTARIGPLARGGAAVRSGWAWLARSRDWSADQRGQAVAAAAAVLLLIAMVALLVGKATTPHPANPPQVGGGADGPEQATVPGVPNAEKSPRSTSAPVVPATSSSVSPAAPSTGTVQPSTTPTPPQLTATYRSEALQLTSYRVTVTVANPGTVAAAEWTVVIMLPILDLSVRNVSGAVMTRTGLKLIFTPVDATRTVKPGGAVQLSFEVEGLGARNEPATCTIDGRPCAAVPK</sequence>
<feature type="compositionally biased region" description="Polar residues" evidence="2">
    <location>
        <begin position="159"/>
        <end position="170"/>
    </location>
</feature>
<dbReference type="RefSeq" id="WP_260725178.1">
    <property type="nucleotide sequence ID" value="NZ_BAAABS010000051.1"/>
</dbReference>
<dbReference type="InterPro" id="IPR008965">
    <property type="entry name" value="CBM2/CBM3_carb-bd_dom_sf"/>
</dbReference>
<feature type="region of interest" description="Disordered" evidence="2">
    <location>
        <begin position="142"/>
        <end position="185"/>
    </location>
</feature>
<feature type="compositionally biased region" description="Low complexity" evidence="2">
    <location>
        <begin position="216"/>
        <end position="229"/>
    </location>
</feature>
<reference evidence="4" key="1">
    <citation type="submission" date="2021-04" db="EMBL/GenBank/DDBJ databases">
        <title>Biosynthetic gene clusters of Dactylosporangioum roseum.</title>
        <authorList>
            <person name="Hartkoorn R.C."/>
            <person name="Beaudoing E."/>
            <person name="Hot D."/>
            <person name="Moureu S."/>
        </authorList>
    </citation>
    <scope>NUCLEOTIDE SEQUENCE</scope>
    <source>
        <strain evidence="4">NRRL B-16295</strain>
    </source>
</reference>
<evidence type="ECO:0000256" key="1">
    <source>
        <dbReference type="ARBA" id="ARBA00006817"/>
    </source>
</evidence>
<evidence type="ECO:0000313" key="5">
    <source>
        <dbReference type="Proteomes" id="UP001058271"/>
    </source>
</evidence>
<keyword evidence="5" id="KW-1185">Reference proteome</keyword>
<evidence type="ECO:0000313" key="4">
    <source>
        <dbReference type="EMBL" id="UWZ35828.1"/>
    </source>
</evidence>
<dbReference type="Proteomes" id="UP001058271">
    <property type="component" value="Chromosome"/>
</dbReference>
<feature type="region of interest" description="Disordered" evidence="2">
    <location>
        <begin position="305"/>
        <end position="369"/>
    </location>
</feature>
<feature type="domain" description="CBM2" evidence="3">
    <location>
        <begin position="362"/>
        <end position="473"/>
    </location>
</feature>